<protein>
    <submittedName>
        <fullName evidence="1">Cyclase family protein</fullName>
    </submittedName>
</protein>
<reference evidence="1" key="1">
    <citation type="submission" date="2016-12" db="EMBL/GenBank/DDBJ databases">
        <authorList>
            <person name="Moulin L."/>
        </authorList>
    </citation>
    <scope>NUCLEOTIDE SEQUENCE [LARGE SCALE GENOMIC DNA]</scope>
    <source>
        <strain evidence="1">STM 7183</strain>
    </source>
</reference>
<dbReference type="GO" id="GO:0004061">
    <property type="term" value="F:arylformamidase activity"/>
    <property type="evidence" value="ECO:0007669"/>
    <property type="project" value="InterPro"/>
</dbReference>
<dbReference type="InterPro" id="IPR037175">
    <property type="entry name" value="KFase_sf"/>
</dbReference>
<evidence type="ECO:0000313" key="2">
    <source>
        <dbReference type="Proteomes" id="UP000195569"/>
    </source>
</evidence>
<dbReference type="GO" id="GO:0019441">
    <property type="term" value="P:L-tryptophan catabolic process to kynurenine"/>
    <property type="evidence" value="ECO:0007669"/>
    <property type="project" value="InterPro"/>
</dbReference>
<dbReference type="Proteomes" id="UP000195569">
    <property type="component" value="Unassembled WGS sequence"/>
</dbReference>
<dbReference type="RefSeq" id="WP_087739520.1">
    <property type="nucleotide sequence ID" value="NZ_CYGY02000096.1"/>
</dbReference>
<accession>A0A1N7SU72</accession>
<gene>
    <name evidence="1" type="ORF">BN2476_960081</name>
</gene>
<proteinExistence type="predicted"/>
<organism evidence="1 2">
    <name type="scientific">Paraburkholderia piptadeniae</name>
    <dbReference type="NCBI Taxonomy" id="1701573"/>
    <lineage>
        <taxon>Bacteria</taxon>
        <taxon>Pseudomonadati</taxon>
        <taxon>Pseudomonadota</taxon>
        <taxon>Betaproteobacteria</taxon>
        <taxon>Burkholderiales</taxon>
        <taxon>Burkholderiaceae</taxon>
        <taxon>Paraburkholderia</taxon>
    </lineage>
</organism>
<dbReference type="EMBL" id="CYGY02000096">
    <property type="protein sequence ID" value="SIT50930.1"/>
    <property type="molecule type" value="Genomic_DNA"/>
</dbReference>
<dbReference type="PANTHER" id="PTHR31118:SF12">
    <property type="entry name" value="CYCLASE-LIKE PROTEIN 2"/>
    <property type="match status" value="1"/>
</dbReference>
<dbReference type="Gene3D" id="3.50.30.50">
    <property type="entry name" value="Putative cyclase"/>
    <property type="match status" value="1"/>
</dbReference>
<dbReference type="OrthoDB" id="9796085at2"/>
<dbReference type="SUPFAM" id="SSF102198">
    <property type="entry name" value="Putative cyclase"/>
    <property type="match status" value="1"/>
</dbReference>
<dbReference type="AlphaFoldDB" id="A0A1N7SU72"/>
<sequence length="259" mass="28579">MGSTTATEILASLGTNPFWTLHEILKTGRWVDLSHTADESTPLWSKFTKMSRSTLFNLEEHGFQAHVFTHVGQWGTHVDPPSHFHGDLRSLDQLAVREQFLPLVVIDIHAKVAANPDYTVSMDDVKDWELRNGAIPRGAFVALRTDWSKRWPDHVSMMNLDADGVSHTPGWSREVIDYLFDSRDATACGHETLDTDPGAATSRSDFSLETLVLSKDRYQVELLANLSDVPEAGGVVVVAFPKVAGATGFPARVFAIAPL</sequence>
<dbReference type="InterPro" id="IPR007325">
    <property type="entry name" value="KFase/CYL"/>
</dbReference>
<keyword evidence="2" id="KW-1185">Reference proteome</keyword>
<name>A0A1N7SU72_9BURK</name>
<dbReference type="Pfam" id="PF04199">
    <property type="entry name" value="Cyclase"/>
    <property type="match status" value="1"/>
</dbReference>
<evidence type="ECO:0000313" key="1">
    <source>
        <dbReference type="EMBL" id="SIT50930.1"/>
    </source>
</evidence>
<comment type="caution">
    <text evidence="1">The sequence shown here is derived from an EMBL/GenBank/DDBJ whole genome shotgun (WGS) entry which is preliminary data.</text>
</comment>
<dbReference type="PANTHER" id="PTHR31118">
    <property type="entry name" value="CYCLASE-LIKE PROTEIN 2"/>
    <property type="match status" value="1"/>
</dbReference>